<dbReference type="AlphaFoldDB" id="A0A4Y2QUE6"/>
<evidence type="ECO:0000313" key="2">
    <source>
        <dbReference type="EMBL" id="GBN66977.1"/>
    </source>
</evidence>
<dbReference type="OrthoDB" id="8122238at2759"/>
<keyword evidence="3" id="KW-1185">Reference proteome</keyword>
<comment type="caution">
    <text evidence="2">The sequence shown here is derived from an EMBL/GenBank/DDBJ whole genome shotgun (WGS) entry which is preliminary data.</text>
</comment>
<sequence length="104" mass="11037">MVASRPFRDGGVALVTETKPMAATIRKAIDDCPAVAQKVNVRAPKGRVPHIIVYSVPIGSDTLADPAHPKGLGPKGIGGERGPQARRRNSVPRPHGQDLLFQLS</sequence>
<gene>
    <name evidence="2" type="ORF">AVEN_62851_1</name>
</gene>
<proteinExistence type="predicted"/>
<evidence type="ECO:0000313" key="3">
    <source>
        <dbReference type="Proteomes" id="UP000499080"/>
    </source>
</evidence>
<protein>
    <submittedName>
        <fullName evidence="2">Uncharacterized protein</fullName>
    </submittedName>
</protein>
<feature type="region of interest" description="Disordered" evidence="1">
    <location>
        <begin position="61"/>
        <end position="104"/>
    </location>
</feature>
<dbReference type="Proteomes" id="UP000499080">
    <property type="component" value="Unassembled WGS sequence"/>
</dbReference>
<dbReference type="EMBL" id="BGPR01014853">
    <property type="protein sequence ID" value="GBN66977.1"/>
    <property type="molecule type" value="Genomic_DNA"/>
</dbReference>
<organism evidence="2 3">
    <name type="scientific">Araneus ventricosus</name>
    <name type="common">Orbweaver spider</name>
    <name type="synonym">Epeira ventricosa</name>
    <dbReference type="NCBI Taxonomy" id="182803"/>
    <lineage>
        <taxon>Eukaryota</taxon>
        <taxon>Metazoa</taxon>
        <taxon>Ecdysozoa</taxon>
        <taxon>Arthropoda</taxon>
        <taxon>Chelicerata</taxon>
        <taxon>Arachnida</taxon>
        <taxon>Araneae</taxon>
        <taxon>Araneomorphae</taxon>
        <taxon>Entelegynae</taxon>
        <taxon>Araneoidea</taxon>
        <taxon>Araneidae</taxon>
        <taxon>Araneus</taxon>
    </lineage>
</organism>
<evidence type="ECO:0000256" key="1">
    <source>
        <dbReference type="SAM" id="MobiDB-lite"/>
    </source>
</evidence>
<accession>A0A4Y2QUE6</accession>
<name>A0A4Y2QUE6_ARAVE</name>
<reference evidence="2 3" key="1">
    <citation type="journal article" date="2019" name="Sci. Rep.">
        <title>Orb-weaving spider Araneus ventricosus genome elucidates the spidroin gene catalogue.</title>
        <authorList>
            <person name="Kono N."/>
            <person name="Nakamura H."/>
            <person name="Ohtoshi R."/>
            <person name="Moran D.A.P."/>
            <person name="Shinohara A."/>
            <person name="Yoshida Y."/>
            <person name="Fujiwara M."/>
            <person name="Mori M."/>
            <person name="Tomita M."/>
            <person name="Arakawa K."/>
        </authorList>
    </citation>
    <scope>NUCLEOTIDE SEQUENCE [LARGE SCALE GENOMIC DNA]</scope>
</reference>